<feature type="transmembrane region" description="Helical" evidence="2">
    <location>
        <begin position="373"/>
        <end position="395"/>
    </location>
</feature>
<evidence type="ECO:0000256" key="1">
    <source>
        <dbReference type="SAM" id="Coils"/>
    </source>
</evidence>
<evidence type="ECO:0000313" key="4">
    <source>
        <dbReference type="Proteomes" id="UP000231542"/>
    </source>
</evidence>
<dbReference type="CDD" id="cd08547">
    <property type="entry name" value="Type_II_cohesin"/>
    <property type="match status" value="1"/>
</dbReference>
<proteinExistence type="predicted"/>
<keyword evidence="2" id="KW-0812">Transmembrane</keyword>
<dbReference type="InterPro" id="IPR008965">
    <property type="entry name" value="CBM2/CBM3_carb-bd_dom_sf"/>
</dbReference>
<dbReference type="Proteomes" id="UP000231542">
    <property type="component" value="Unassembled WGS sequence"/>
</dbReference>
<feature type="coiled-coil region" evidence="1">
    <location>
        <begin position="401"/>
        <end position="442"/>
    </location>
</feature>
<dbReference type="Gene3D" id="2.60.40.680">
    <property type="match status" value="1"/>
</dbReference>
<dbReference type="SUPFAM" id="SSF49384">
    <property type="entry name" value="Carbohydrate-binding domain"/>
    <property type="match status" value="1"/>
</dbReference>
<keyword evidence="2" id="KW-0472">Membrane</keyword>
<evidence type="ECO:0000256" key="2">
    <source>
        <dbReference type="SAM" id="Phobius"/>
    </source>
</evidence>
<sequence length="444" mass="49168">MRFRTATKFILVSFVVVLGTWGISSKNTLAAEGASLLFHPNTGEYYVGGTFDVSIVLNTNNQSINTVRADIKFPQDKIQVVNPSASTSFVKIWVTPPSYSNTDGTVSFQGGIPSPGIKTSEGIVSTITFRAIAPGETIIEFNSPSQVLLNDGTGTNILTTKGRAVYSLKIPPPKGPEAFSTTHEDASKWYRNRNVDFSWKAVSNAEGYSYEFNQIVLTLPDETIDTTDTFASVTAPNDGEWYFHIRAKTVSWGEATHVLVKIDTTPPAAFVPTVEVGGPADEARSVANFLTTDSSSGIDYYEVRLFSPQVRKGDTPFFTEQTSPYLLPNLEPGKHELVVRAIDQAGNHMNGSIVFSIAATALPIHKPLFFTNVYTNVALIVFVLIVLFFVTRFIWRKTHPRKAILSDISELEEDIAKKEQKLTEEIKEEKEIEEKIEEELHEDQ</sequence>
<evidence type="ECO:0000313" key="3">
    <source>
        <dbReference type="EMBL" id="PIS42855.1"/>
    </source>
</evidence>
<organism evidence="3 4">
    <name type="scientific">Candidatus Kerfeldbacteria bacterium CG08_land_8_20_14_0_20_40_16</name>
    <dbReference type="NCBI Taxonomy" id="2014244"/>
    <lineage>
        <taxon>Bacteria</taxon>
        <taxon>Candidatus Kerfeldiibacteriota</taxon>
    </lineage>
</organism>
<name>A0A2H0YWJ3_9BACT</name>
<comment type="caution">
    <text evidence="3">The sequence shown here is derived from an EMBL/GenBank/DDBJ whole genome shotgun (WGS) entry which is preliminary data.</text>
</comment>
<keyword evidence="2" id="KW-1133">Transmembrane helix</keyword>
<accession>A0A2H0YWJ3</accession>
<dbReference type="EMBL" id="PEXU01000015">
    <property type="protein sequence ID" value="PIS42855.1"/>
    <property type="molecule type" value="Genomic_DNA"/>
</dbReference>
<keyword evidence="1" id="KW-0175">Coiled coil</keyword>
<gene>
    <name evidence="3" type="ORF">COT24_01375</name>
</gene>
<reference evidence="3 4" key="1">
    <citation type="submission" date="2017-09" db="EMBL/GenBank/DDBJ databases">
        <title>Depth-based differentiation of microbial function through sediment-hosted aquifers and enrichment of novel symbionts in the deep terrestrial subsurface.</title>
        <authorList>
            <person name="Probst A.J."/>
            <person name="Ladd B."/>
            <person name="Jarett J.K."/>
            <person name="Geller-Mcgrath D.E."/>
            <person name="Sieber C.M."/>
            <person name="Emerson J.B."/>
            <person name="Anantharaman K."/>
            <person name="Thomas B.C."/>
            <person name="Malmstrom R."/>
            <person name="Stieglmeier M."/>
            <person name="Klingl A."/>
            <person name="Woyke T."/>
            <person name="Ryan C.M."/>
            <person name="Banfield J.F."/>
        </authorList>
    </citation>
    <scope>NUCLEOTIDE SEQUENCE [LARGE SCALE GENOMIC DNA]</scope>
    <source>
        <strain evidence="3">CG08_land_8_20_14_0_20_40_16</strain>
    </source>
</reference>
<dbReference type="GO" id="GO:0030246">
    <property type="term" value="F:carbohydrate binding"/>
    <property type="evidence" value="ECO:0007669"/>
    <property type="project" value="InterPro"/>
</dbReference>
<dbReference type="AlphaFoldDB" id="A0A2H0YWJ3"/>
<protein>
    <submittedName>
        <fullName evidence="3">Uncharacterized protein</fullName>
    </submittedName>
</protein>